<keyword evidence="2 5" id="KW-0812">Transmembrane</keyword>
<evidence type="ECO:0000256" key="4">
    <source>
        <dbReference type="ARBA" id="ARBA00023136"/>
    </source>
</evidence>
<feature type="transmembrane region" description="Helical" evidence="5">
    <location>
        <begin position="76"/>
        <end position="101"/>
    </location>
</feature>
<evidence type="ECO:0000256" key="3">
    <source>
        <dbReference type="ARBA" id="ARBA00022989"/>
    </source>
</evidence>
<feature type="transmembrane region" description="Helical" evidence="5">
    <location>
        <begin position="156"/>
        <end position="179"/>
    </location>
</feature>
<organism evidence="6 7">
    <name type="scientific">Lophiotrema nucula</name>
    <dbReference type="NCBI Taxonomy" id="690887"/>
    <lineage>
        <taxon>Eukaryota</taxon>
        <taxon>Fungi</taxon>
        <taxon>Dikarya</taxon>
        <taxon>Ascomycota</taxon>
        <taxon>Pezizomycotina</taxon>
        <taxon>Dothideomycetes</taxon>
        <taxon>Pleosporomycetidae</taxon>
        <taxon>Pleosporales</taxon>
        <taxon>Lophiotremataceae</taxon>
        <taxon>Lophiotrema</taxon>
    </lineage>
</organism>
<feature type="transmembrane region" description="Helical" evidence="5">
    <location>
        <begin position="46"/>
        <end position="64"/>
    </location>
</feature>
<dbReference type="InterPro" id="IPR007568">
    <property type="entry name" value="RTA1"/>
</dbReference>
<accession>A0A6A5Z5N6</accession>
<dbReference type="Proteomes" id="UP000799770">
    <property type="component" value="Unassembled WGS sequence"/>
</dbReference>
<feature type="transmembrane region" description="Helical" evidence="5">
    <location>
        <begin position="238"/>
        <end position="257"/>
    </location>
</feature>
<feature type="transmembrane region" description="Helical" evidence="5">
    <location>
        <begin position="20"/>
        <end position="39"/>
    </location>
</feature>
<dbReference type="GO" id="GO:0016020">
    <property type="term" value="C:membrane"/>
    <property type="evidence" value="ECO:0007669"/>
    <property type="project" value="UniProtKB-SubCell"/>
</dbReference>
<dbReference type="PANTHER" id="PTHR31465:SF27">
    <property type="entry name" value="DOMAIN PROTEIN, PUTATIVE (AFU_ORTHOLOGUE AFUA_3G01030)-RELATED"/>
    <property type="match status" value="1"/>
</dbReference>
<feature type="transmembrane region" description="Helical" evidence="5">
    <location>
        <begin position="113"/>
        <end position="136"/>
    </location>
</feature>
<protein>
    <submittedName>
        <fullName evidence="6">RTA1 like protein-domain-containing protein</fullName>
    </submittedName>
</protein>
<dbReference type="EMBL" id="ML977325">
    <property type="protein sequence ID" value="KAF2114333.1"/>
    <property type="molecule type" value="Genomic_DNA"/>
</dbReference>
<keyword evidence="4 5" id="KW-0472">Membrane</keyword>
<name>A0A6A5Z5N6_9PLEO</name>
<keyword evidence="3 5" id="KW-1133">Transmembrane helix</keyword>
<evidence type="ECO:0000256" key="2">
    <source>
        <dbReference type="ARBA" id="ARBA00022692"/>
    </source>
</evidence>
<comment type="subcellular location">
    <subcellularLocation>
        <location evidence="1">Membrane</location>
        <topology evidence="1">Multi-pass membrane protein</topology>
    </subcellularLocation>
</comment>
<evidence type="ECO:0000313" key="6">
    <source>
        <dbReference type="EMBL" id="KAF2114333.1"/>
    </source>
</evidence>
<sequence>MPTLDKYLGKVYLWHYIPSLPAAIVMASLFAIITTAHFWKMWRTRMWFCAPFAIGGLLEVIGYITRAFATYNTGSLIPYLLQSIFLLLPPILFAASLYMVYSRVVRAVNGDRSSIIAVRWTTWIFVGGDWACLNIQGGGAGMLSKKDDKQVRTGELIIIGGLILQILVFIFFMVVCLIFHARFRKQEKQTGARSEVPWRSCLHMLYWTSMLVLVRNVFRVAEYVMGQDGYLFEHEWTTYVFDGAPMLLVMIGFFIWYPSQLKRGSRESSDSMVELYANLPRGSGDGYLPRSHQENEKESLPWIAYVLFPPLLVKLLWPSRKRTN</sequence>
<reference evidence="6" key="1">
    <citation type="journal article" date="2020" name="Stud. Mycol.">
        <title>101 Dothideomycetes genomes: a test case for predicting lifestyles and emergence of pathogens.</title>
        <authorList>
            <person name="Haridas S."/>
            <person name="Albert R."/>
            <person name="Binder M."/>
            <person name="Bloem J."/>
            <person name="Labutti K."/>
            <person name="Salamov A."/>
            <person name="Andreopoulos B."/>
            <person name="Baker S."/>
            <person name="Barry K."/>
            <person name="Bills G."/>
            <person name="Bluhm B."/>
            <person name="Cannon C."/>
            <person name="Castanera R."/>
            <person name="Culley D."/>
            <person name="Daum C."/>
            <person name="Ezra D."/>
            <person name="Gonzalez J."/>
            <person name="Henrissat B."/>
            <person name="Kuo A."/>
            <person name="Liang C."/>
            <person name="Lipzen A."/>
            <person name="Lutzoni F."/>
            <person name="Magnuson J."/>
            <person name="Mondo S."/>
            <person name="Nolan M."/>
            <person name="Ohm R."/>
            <person name="Pangilinan J."/>
            <person name="Park H.-J."/>
            <person name="Ramirez L."/>
            <person name="Alfaro M."/>
            <person name="Sun H."/>
            <person name="Tritt A."/>
            <person name="Yoshinaga Y."/>
            <person name="Zwiers L.-H."/>
            <person name="Turgeon B."/>
            <person name="Goodwin S."/>
            <person name="Spatafora J."/>
            <person name="Crous P."/>
            <person name="Grigoriev I."/>
        </authorList>
    </citation>
    <scope>NUCLEOTIDE SEQUENCE</scope>
    <source>
        <strain evidence="6">CBS 627.86</strain>
    </source>
</reference>
<gene>
    <name evidence="6" type="ORF">BDV96DRAFT_687895</name>
</gene>
<proteinExistence type="predicted"/>
<dbReference type="AlphaFoldDB" id="A0A6A5Z5N6"/>
<evidence type="ECO:0000256" key="5">
    <source>
        <dbReference type="SAM" id="Phobius"/>
    </source>
</evidence>
<evidence type="ECO:0000313" key="7">
    <source>
        <dbReference type="Proteomes" id="UP000799770"/>
    </source>
</evidence>
<keyword evidence="7" id="KW-1185">Reference proteome</keyword>
<evidence type="ECO:0000256" key="1">
    <source>
        <dbReference type="ARBA" id="ARBA00004141"/>
    </source>
</evidence>
<dbReference type="Pfam" id="PF04479">
    <property type="entry name" value="RTA1"/>
    <property type="match status" value="1"/>
</dbReference>
<dbReference type="PANTHER" id="PTHR31465">
    <property type="entry name" value="PROTEIN RTA1-RELATED"/>
    <property type="match status" value="1"/>
</dbReference>
<dbReference type="OrthoDB" id="3358017at2759"/>
<feature type="transmembrane region" description="Helical" evidence="5">
    <location>
        <begin position="200"/>
        <end position="218"/>
    </location>
</feature>